<reference evidence="1" key="1">
    <citation type="submission" date="2019-10" db="EMBL/GenBank/DDBJ databases">
        <authorList>
            <consortium name="DOE Joint Genome Institute"/>
            <person name="Kuo A."/>
            <person name="Miyauchi S."/>
            <person name="Kiss E."/>
            <person name="Drula E."/>
            <person name="Kohler A."/>
            <person name="Sanchez-Garcia M."/>
            <person name="Andreopoulos B."/>
            <person name="Barry K.W."/>
            <person name="Bonito G."/>
            <person name="Buee M."/>
            <person name="Carver A."/>
            <person name="Chen C."/>
            <person name="Cichocki N."/>
            <person name="Clum A."/>
            <person name="Culley D."/>
            <person name="Crous P.W."/>
            <person name="Fauchery L."/>
            <person name="Girlanda M."/>
            <person name="Hayes R."/>
            <person name="Keri Z."/>
            <person name="LaButti K."/>
            <person name="Lipzen A."/>
            <person name="Lombard V."/>
            <person name="Magnuson J."/>
            <person name="Maillard F."/>
            <person name="Morin E."/>
            <person name="Murat C."/>
            <person name="Nolan M."/>
            <person name="Ohm R."/>
            <person name="Pangilinan J."/>
            <person name="Pereira M."/>
            <person name="Perotto S."/>
            <person name="Peter M."/>
            <person name="Riley R."/>
            <person name="Sitrit Y."/>
            <person name="Stielow B."/>
            <person name="Szollosi G."/>
            <person name="Zifcakova L."/>
            <person name="Stursova M."/>
            <person name="Spatafora J.W."/>
            <person name="Tedersoo L."/>
            <person name="Vaario L.-M."/>
            <person name="Yamada A."/>
            <person name="Yan M."/>
            <person name="Wang P."/>
            <person name="Xu J."/>
            <person name="Bruns T."/>
            <person name="Baldrian P."/>
            <person name="Vilgalys R."/>
            <person name="Henrissat B."/>
            <person name="Grigoriev I.V."/>
            <person name="Hibbett D."/>
            <person name="Nagy L.G."/>
            <person name="Martin F.M."/>
        </authorList>
    </citation>
    <scope>NUCLEOTIDE SEQUENCE</scope>
    <source>
        <strain evidence="1">BED1</strain>
    </source>
</reference>
<name>A0AAD4GLY5_BOLED</name>
<dbReference type="EMBL" id="WHUW01000001">
    <property type="protein sequence ID" value="KAF8452151.1"/>
    <property type="molecule type" value="Genomic_DNA"/>
</dbReference>
<gene>
    <name evidence="1" type="ORF">L210DRAFT_3499213</name>
</gene>
<sequence>MPWVVRSSCHPLCCDSKRSQCKQHDNAIGKENIAPMPAKNAKGKKAKGKQAADADIGDVNALKTNTTCGQPHNFSRLEMCESKELTPEHLAKWDGVDDGAVLPWEDHMVLQKDGEIMQHYSQRGRNRRYCKGVGNSAMLQKRWWQEDIPVGINVAMGQAMHSSGQAIAHIKKGMGNALVLQRGGQWKSIAKRQERIATQQAIVQYSIAKNWVAGPERKSDPDTDSLDANGRLWTAYNDDQRNLLTKTKRKIAKKEMYFKSSTIDFIAQGIPQTASETLMENSDKRSLFTDRSAGSVGKYYAIVSAMVIRRNPPSLHRKRIDTDQDGWTSDDTWTDMEEYGRLDGRLMTIICGLESGGKGDYNHRERRAPTAHVAKSIAKKRWVMCLSCKEAGGGWVLQMGRQSCGIANKGWVMHSSCKEAGGKGIARGQEIAWYCKQAGMRFSCKEPGGRVLQETGNRVVLQTGGGMGSRKVQLQVVLQSSASLMPLAAHRLQ</sequence>
<dbReference type="AlphaFoldDB" id="A0AAD4GLY5"/>
<comment type="caution">
    <text evidence="1">The sequence shown here is derived from an EMBL/GenBank/DDBJ whole genome shotgun (WGS) entry which is preliminary data.</text>
</comment>
<reference evidence="1" key="2">
    <citation type="journal article" date="2020" name="Nat. Commun.">
        <title>Large-scale genome sequencing of mycorrhizal fungi provides insights into the early evolution of symbiotic traits.</title>
        <authorList>
            <person name="Miyauchi S."/>
            <person name="Kiss E."/>
            <person name="Kuo A."/>
            <person name="Drula E."/>
            <person name="Kohler A."/>
            <person name="Sanchez-Garcia M."/>
            <person name="Morin E."/>
            <person name="Andreopoulos B."/>
            <person name="Barry K.W."/>
            <person name="Bonito G."/>
            <person name="Buee M."/>
            <person name="Carver A."/>
            <person name="Chen C."/>
            <person name="Cichocki N."/>
            <person name="Clum A."/>
            <person name="Culley D."/>
            <person name="Crous P.W."/>
            <person name="Fauchery L."/>
            <person name="Girlanda M."/>
            <person name="Hayes R.D."/>
            <person name="Keri Z."/>
            <person name="LaButti K."/>
            <person name="Lipzen A."/>
            <person name="Lombard V."/>
            <person name="Magnuson J."/>
            <person name="Maillard F."/>
            <person name="Murat C."/>
            <person name="Nolan M."/>
            <person name="Ohm R.A."/>
            <person name="Pangilinan J."/>
            <person name="Pereira M.F."/>
            <person name="Perotto S."/>
            <person name="Peter M."/>
            <person name="Pfister S."/>
            <person name="Riley R."/>
            <person name="Sitrit Y."/>
            <person name="Stielow J.B."/>
            <person name="Szollosi G."/>
            <person name="Zifcakova L."/>
            <person name="Stursova M."/>
            <person name="Spatafora J.W."/>
            <person name="Tedersoo L."/>
            <person name="Vaario L.M."/>
            <person name="Yamada A."/>
            <person name="Yan M."/>
            <person name="Wang P."/>
            <person name="Xu J."/>
            <person name="Bruns T."/>
            <person name="Baldrian P."/>
            <person name="Vilgalys R."/>
            <person name="Dunand C."/>
            <person name="Henrissat B."/>
            <person name="Grigoriev I.V."/>
            <person name="Hibbett D."/>
            <person name="Nagy L.G."/>
            <person name="Martin F.M."/>
        </authorList>
    </citation>
    <scope>NUCLEOTIDE SEQUENCE</scope>
    <source>
        <strain evidence="1">BED1</strain>
    </source>
</reference>
<keyword evidence="2" id="KW-1185">Reference proteome</keyword>
<dbReference type="Proteomes" id="UP001194468">
    <property type="component" value="Unassembled WGS sequence"/>
</dbReference>
<evidence type="ECO:0000313" key="2">
    <source>
        <dbReference type="Proteomes" id="UP001194468"/>
    </source>
</evidence>
<protein>
    <submittedName>
        <fullName evidence="1">Uncharacterized protein</fullName>
    </submittedName>
</protein>
<accession>A0AAD4GLY5</accession>
<evidence type="ECO:0000313" key="1">
    <source>
        <dbReference type="EMBL" id="KAF8452151.1"/>
    </source>
</evidence>
<organism evidence="1 2">
    <name type="scientific">Boletus edulis BED1</name>
    <dbReference type="NCBI Taxonomy" id="1328754"/>
    <lineage>
        <taxon>Eukaryota</taxon>
        <taxon>Fungi</taxon>
        <taxon>Dikarya</taxon>
        <taxon>Basidiomycota</taxon>
        <taxon>Agaricomycotina</taxon>
        <taxon>Agaricomycetes</taxon>
        <taxon>Agaricomycetidae</taxon>
        <taxon>Boletales</taxon>
        <taxon>Boletineae</taxon>
        <taxon>Boletaceae</taxon>
        <taxon>Boletoideae</taxon>
        <taxon>Boletus</taxon>
    </lineage>
</organism>
<proteinExistence type="predicted"/>